<sequence length="267" mass="28317">MNRISLASGVLPEFGAVDVIEAGHAAGFDAVGLWVDPAQWSAQTTRDTRAALERTGMPVLDVEVIWIRPDTRLDDHRRVIDVGAELGAANVLCVSSHPDEGEAVAQLGALCAHAEGSGIRVALEFGIFTEVKSLAQALGILERVGHSLRALLADPIHLDRSGTTWAALAEVDRALLPYAQICDARAERPDPADFDAVITDAIDLREQCGEGALDLTAFLDALPAGIPLSVELRSKALRDGYREPAARAAAVLAATRNWLAGAHRVSA</sequence>
<comment type="caution">
    <text evidence="2">The sequence shown here is derived from an EMBL/GenBank/DDBJ whole genome shotgun (WGS) entry which is preliminary data.</text>
</comment>
<evidence type="ECO:0000259" key="1">
    <source>
        <dbReference type="Pfam" id="PF01261"/>
    </source>
</evidence>
<organism evidence="2 3">
    <name type="scientific">Novosphingobium aureum</name>
    <dbReference type="NCBI Taxonomy" id="2792964"/>
    <lineage>
        <taxon>Bacteria</taxon>
        <taxon>Pseudomonadati</taxon>
        <taxon>Pseudomonadota</taxon>
        <taxon>Alphaproteobacteria</taxon>
        <taxon>Sphingomonadales</taxon>
        <taxon>Sphingomonadaceae</taxon>
        <taxon>Novosphingobium</taxon>
    </lineage>
</organism>
<dbReference type="AlphaFoldDB" id="A0A931HFK5"/>
<protein>
    <submittedName>
        <fullName evidence="2">Sugar phosphate isomerase/epimerase</fullName>
    </submittedName>
</protein>
<dbReference type="InterPro" id="IPR013022">
    <property type="entry name" value="Xyl_isomerase-like_TIM-brl"/>
</dbReference>
<evidence type="ECO:0000313" key="3">
    <source>
        <dbReference type="Proteomes" id="UP000617634"/>
    </source>
</evidence>
<feature type="domain" description="Xylose isomerase-like TIM barrel" evidence="1">
    <location>
        <begin position="21"/>
        <end position="243"/>
    </location>
</feature>
<dbReference type="Pfam" id="PF01261">
    <property type="entry name" value="AP_endonuc_2"/>
    <property type="match status" value="1"/>
</dbReference>
<proteinExistence type="predicted"/>
<reference evidence="2" key="1">
    <citation type="submission" date="2020-11" db="EMBL/GenBank/DDBJ databases">
        <title>Novosphingobium aureum sp. nov., a marine bacterium isolated from sediment of a salt flat.</title>
        <authorList>
            <person name="Yoo Y."/>
            <person name="Kim J.-J."/>
        </authorList>
    </citation>
    <scope>NUCLEOTIDE SEQUENCE</scope>
    <source>
        <strain evidence="2">YJ-S2-02</strain>
    </source>
</reference>
<keyword evidence="3" id="KW-1185">Reference proteome</keyword>
<accession>A0A931HFK5</accession>
<dbReference type="EMBL" id="JADZGI010000003">
    <property type="protein sequence ID" value="MBH0114498.1"/>
    <property type="molecule type" value="Genomic_DNA"/>
</dbReference>
<dbReference type="PANTHER" id="PTHR12110:SF48">
    <property type="entry name" value="BLL3656 PROTEIN"/>
    <property type="match status" value="1"/>
</dbReference>
<dbReference type="Gene3D" id="3.20.20.150">
    <property type="entry name" value="Divalent-metal-dependent TIM barrel enzymes"/>
    <property type="match status" value="1"/>
</dbReference>
<name>A0A931HFK5_9SPHN</name>
<dbReference type="Proteomes" id="UP000617634">
    <property type="component" value="Unassembled WGS sequence"/>
</dbReference>
<evidence type="ECO:0000313" key="2">
    <source>
        <dbReference type="EMBL" id="MBH0114498.1"/>
    </source>
</evidence>
<dbReference type="GO" id="GO:0016853">
    <property type="term" value="F:isomerase activity"/>
    <property type="evidence" value="ECO:0007669"/>
    <property type="project" value="UniProtKB-KW"/>
</dbReference>
<dbReference type="InterPro" id="IPR036237">
    <property type="entry name" value="Xyl_isomerase-like_sf"/>
</dbReference>
<dbReference type="PANTHER" id="PTHR12110">
    <property type="entry name" value="HYDROXYPYRUVATE ISOMERASE"/>
    <property type="match status" value="1"/>
</dbReference>
<keyword evidence="2" id="KW-0413">Isomerase</keyword>
<dbReference type="SUPFAM" id="SSF51658">
    <property type="entry name" value="Xylose isomerase-like"/>
    <property type="match status" value="1"/>
</dbReference>
<gene>
    <name evidence="2" type="ORF">I5E68_16245</name>
</gene>
<dbReference type="InterPro" id="IPR050312">
    <property type="entry name" value="IolE/XylAMocC-like"/>
</dbReference>